<proteinExistence type="predicted"/>
<comment type="subcellular location">
    <subcellularLocation>
        <location evidence="1">Nucleus</location>
    </subcellularLocation>
</comment>
<keyword evidence="1" id="KW-0539">Nucleus</keyword>
<evidence type="ECO:0000313" key="6">
    <source>
        <dbReference type="Proteomes" id="UP001307889"/>
    </source>
</evidence>
<reference evidence="5 6" key="1">
    <citation type="submission" date="2023-09" db="EMBL/GenBank/DDBJ databases">
        <title>Nesidiocoris tenuis whole genome shotgun sequence.</title>
        <authorList>
            <person name="Shibata T."/>
            <person name="Shimoda M."/>
            <person name="Kobayashi T."/>
            <person name="Uehara T."/>
        </authorList>
    </citation>
    <scope>NUCLEOTIDE SEQUENCE [LARGE SCALE GENOMIC DNA]</scope>
    <source>
        <strain evidence="5 6">Japan</strain>
    </source>
</reference>
<evidence type="ECO:0000256" key="1">
    <source>
        <dbReference type="PROSITE-ProRule" id="PRU00371"/>
    </source>
</evidence>
<evidence type="ECO:0000256" key="2">
    <source>
        <dbReference type="SAM" id="MobiDB-lite"/>
    </source>
</evidence>
<evidence type="ECO:0000313" key="5">
    <source>
        <dbReference type="EMBL" id="BES93823.1"/>
    </source>
</evidence>
<feature type="domain" description="BESS" evidence="4">
    <location>
        <begin position="207"/>
        <end position="246"/>
    </location>
</feature>
<dbReference type="Pfam" id="PF02944">
    <property type="entry name" value="BESS"/>
    <property type="match status" value="1"/>
</dbReference>
<gene>
    <name evidence="5" type="ORF">NTJ_06632</name>
</gene>
<name>A0ABN7ANL7_9HEMI</name>
<dbReference type="PROSITE" id="PS51029">
    <property type="entry name" value="MADF"/>
    <property type="match status" value="1"/>
</dbReference>
<feature type="domain" description="MADF" evidence="3">
    <location>
        <begin position="5"/>
        <end position="89"/>
    </location>
</feature>
<keyword evidence="6" id="KW-1185">Reference proteome</keyword>
<accession>A0ABN7ANL7</accession>
<feature type="compositionally biased region" description="Polar residues" evidence="2">
    <location>
        <begin position="155"/>
        <end position="174"/>
    </location>
</feature>
<dbReference type="InterPro" id="IPR039353">
    <property type="entry name" value="TF_Adf1"/>
</dbReference>
<dbReference type="PANTHER" id="PTHR12243">
    <property type="entry name" value="MADF DOMAIN TRANSCRIPTION FACTOR"/>
    <property type="match status" value="1"/>
</dbReference>
<evidence type="ECO:0000259" key="4">
    <source>
        <dbReference type="PROSITE" id="PS51031"/>
    </source>
</evidence>
<dbReference type="InterPro" id="IPR006578">
    <property type="entry name" value="MADF-dom"/>
</dbReference>
<dbReference type="PROSITE" id="PS51031">
    <property type="entry name" value="BESS"/>
    <property type="match status" value="1"/>
</dbReference>
<dbReference type="SMART" id="SM00595">
    <property type="entry name" value="MADF"/>
    <property type="match status" value="1"/>
</dbReference>
<dbReference type="InterPro" id="IPR004210">
    <property type="entry name" value="BESS_motif"/>
</dbReference>
<dbReference type="Pfam" id="PF10545">
    <property type="entry name" value="MADF_DNA_bdg"/>
    <property type="match status" value="1"/>
</dbReference>
<dbReference type="EMBL" id="AP028912">
    <property type="protein sequence ID" value="BES93823.1"/>
    <property type="molecule type" value="Genomic_DNA"/>
</dbReference>
<protein>
    <submittedName>
        <fullName evidence="5">BESS motif</fullName>
    </submittedName>
</protein>
<organism evidence="5 6">
    <name type="scientific">Nesidiocoris tenuis</name>
    <dbReference type="NCBI Taxonomy" id="355587"/>
    <lineage>
        <taxon>Eukaryota</taxon>
        <taxon>Metazoa</taxon>
        <taxon>Ecdysozoa</taxon>
        <taxon>Arthropoda</taxon>
        <taxon>Hexapoda</taxon>
        <taxon>Insecta</taxon>
        <taxon>Pterygota</taxon>
        <taxon>Neoptera</taxon>
        <taxon>Paraneoptera</taxon>
        <taxon>Hemiptera</taxon>
        <taxon>Heteroptera</taxon>
        <taxon>Panheteroptera</taxon>
        <taxon>Cimicomorpha</taxon>
        <taxon>Miridae</taxon>
        <taxon>Dicyphina</taxon>
        <taxon>Nesidiocoris</taxon>
    </lineage>
</organism>
<dbReference type="PANTHER" id="PTHR12243:SF69">
    <property type="entry name" value="SI:CH73-59F11.3"/>
    <property type="match status" value="1"/>
</dbReference>
<feature type="region of interest" description="Disordered" evidence="2">
    <location>
        <begin position="139"/>
        <end position="201"/>
    </location>
</feature>
<evidence type="ECO:0000259" key="3">
    <source>
        <dbReference type="PROSITE" id="PS51029"/>
    </source>
</evidence>
<sequence>MDVHQLILTIRKRPCLWNVADKNHFNRDLMHKHWLEVADEMGSSYEVVKKKWKGLKDVFRKEIKKTNTTKTPSSWSHFGDMEFMREQMSTGGRELPVPIETLFKTEMVEIDEEVEDNSNYTAPNDYILRNSLLGMDQISKDGEASSSDDGAGPSVETTNAPSASVAQPDSNTKSRCPKRRRRFTSDDEAPGPNLSFNSSDVGADLRKDDDYNFLISFLPYLKTMDLKKKLLYRMKMCQLLYETTYQNNDD</sequence>
<dbReference type="Proteomes" id="UP001307889">
    <property type="component" value="Chromosome 4"/>
</dbReference>